<evidence type="ECO:0000256" key="2">
    <source>
        <dbReference type="ARBA" id="ARBA00022448"/>
    </source>
</evidence>
<dbReference type="AlphaFoldDB" id="A0A6J6NC64"/>
<dbReference type="GO" id="GO:0022857">
    <property type="term" value="F:transmembrane transporter activity"/>
    <property type="evidence" value="ECO:0007669"/>
    <property type="project" value="InterPro"/>
</dbReference>
<dbReference type="InterPro" id="IPR036259">
    <property type="entry name" value="MFS_trans_sf"/>
</dbReference>
<evidence type="ECO:0000259" key="8">
    <source>
        <dbReference type="PROSITE" id="PS50850"/>
    </source>
</evidence>
<evidence type="ECO:0000256" key="1">
    <source>
        <dbReference type="ARBA" id="ARBA00004651"/>
    </source>
</evidence>
<dbReference type="GO" id="GO:0005886">
    <property type="term" value="C:plasma membrane"/>
    <property type="evidence" value="ECO:0007669"/>
    <property type="project" value="UniProtKB-SubCell"/>
</dbReference>
<feature type="transmembrane region" description="Helical" evidence="7">
    <location>
        <begin position="78"/>
        <end position="98"/>
    </location>
</feature>
<dbReference type="SUPFAM" id="SSF103473">
    <property type="entry name" value="MFS general substrate transporter"/>
    <property type="match status" value="1"/>
</dbReference>
<feature type="transmembrane region" description="Helical" evidence="7">
    <location>
        <begin position="296"/>
        <end position="314"/>
    </location>
</feature>
<dbReference type="Gene3D" id="1.20.1250.20">
    <property type="entry name" value="MFS general substrate transporter like domains"/>
    <property type="match status" value="1"/>
</dbReference>
<keyword evidence="2" id="KW-0813">Transport</keyword>
<sequence length="450" mass="47310">MTQKSPLLVASVAAAGLGMVMYDNTAITVALPAIRDAFHTDTSSLQWMLNGLSLMTGSMLPFSGALGDRFGPKRTFRAGILLFAAAALMGSFSTSIGMLIGFRVLQGFGGALLLPNSTALLNANVTPETRNHTVGLWISISATGLIVGPLGGGLLISHFGWRAALYGHTVIALFGAWRIGKLDDGPRRENSLDFPGIFTASATALALCAGLIQFGRRHANYPLATTLIVLGLLLGYLFYRIEHRVEHPLVDPSWLTDVRTRGVLLACAIYNGTIAASTFLISVLSQDSRHLSPLQGGIVVWMSCILMPVGSRISGRIKNVPDLRKIMLRGSIALSVGYVIIAALSQGPFLLMLATLSIAGFCAGLLFSGDTIAILNILEPAKASSGLATLSLVRQIGAVFGIALIGSASELFGRATSIDNGKSLAIALAGVATLSCYFLLKKALTATVHD</sequence>
<proteinExistence type="predicted"/>
<dbReference type="InterPro" id="IPR020846">
    <property type="entry name" value="MFS_dom"/>
</dbReference>
<evidence type="ECO:0000313" key="9">
    <source>
        <dbReference type="EMBL" id="CAB4683792.1"/>
    </source>
</evidence>
<evidence type="ECO:0000256" key="5">
    <source>
        <dbReference type="ARBA" id="ARBA00022989"/>
    </source>
</evidence>
<dbReference type="PANTHER" id="PTHR42718:SF46">
    <property type="entry name" value="BLR6921 PROTEIN"/>
    <property type="match status" value="1"/>
</dbReference>
<feature type="transmembrane region" description="Helical" evidence="7">
    <location>
        <begin position="192"/>
        <end position="215"/>
    </location>
</feature>
<accession>A0A6J6NC64</accession>
<name>A0A6J6NC64_9ZZZZ</name>
<dbReference type="Gene3D" id="1.20.1720.10">
    <property type="entry name" value="Multidrug resistance protein D"/>
    <property type="match status" value="1"/>
</dbReference>
<feature type="transmembrane region" description="Helical" evidence="7">
    <location>
        <begin position="163"/>
        <end position="180"/>
    </location>
</feature>
<feature type="transmembrane region" description="Helical" evidence="7">
    <location>
        <begin position="221"/>
        <end position="241"/>
    </location>
</feature>
<dbReference type="Pfam" id="PF07690">
    <property type="entry name" value="MFS_1"/>
    <property type="match status" value="1"/>
</dbReference>
<feature type="transmembrane region" description="Helical" evidence="7">
    <location>
        <begin position="262"/>
        <end position="284"/>
    </location>
</feature>
<keyword evidence="5 7" id="KW-1133">Transmembrane helix</keyword>
<dbReference type="PROSITE" id="PS50850">
    <property type="entry name" value="MFS"/>
    <property type="match status" value="1"/>
</dbReference>
<feature type="domain" description="Major facilitator superfamily (MFS) profile" evidence="8">
    <location>
        <begin position="9"/>
        <end position="444"/>
    </location>
</feature>
<protein>
    <submittedName>
        <fullName evidence="9">Unannotated protein</fullName>
    </submittedName>
</protein>
<evidence type="ECO:0000313" key="11">
    <source>
        <dbReference type="EMBL" id="CAB5071503.1"/>
    </source>
</evidence>
<keyword evidence="6 7" id="KW-0472">Membrane</keyword>
<evidence type="ECO:0000313" key="10">
    <source>
        <dbReference type="EMBL" id="CAB4843466.1"/>
    </source>
</evidence>
<evidence type="ECO:0000256" key="7">
    <source>
        <dbReference type="SAM" id="Phobius"/>
    </source>
</evidence>
<dbReference type="EMBL" id="CAEZXB010000032">
    <property type="protein sequence ID" value="CAB4683792.1"/>
    <property type="molecule type" value="Genomic_DNA"/>
</dbReference>
<evidence type="ECO:0000256" key="6">
    <source>
        <dbReference type="ARBA" id="ARBA00023136"/>
    </source>
</evidence>
<feature type="transmembrane region" description="Helical" evidence="7">
    <location>
        <begin position="104"/>
        <end position="122"/>
    </location>
</feature>
<evidence type="ECO:0000256" key="3">
    <source>
        <dbReference type="ARBA" id="ARBA00022475"/>
    </source>
</evidence>
<dbReference type="EMBL" id="CAFBAA010000020">
    <property type="protein sequence ID" value="CAB4843466.1"/>
    <property type="molecule type" value="Genomic_DNA"/>
</dbReference>
<organism evidence="9">
    <name type="scientific">freshwater metagenome</name>
    <dbReference type="NCBI Taxonomy" id="449393"/>
    <lineage>
        <taxon>unclassified sequences</taxon>
        <taxon>metagenomes</taxon>
        <taxon>ecological metagenomes</taxon>
    </lineage>
</organism>
<reference evidence="9" key="1">
    <citation type="submission" date="2020-05" db="EMBL/GenBank/DDBJ databases">
        <authorList>
            <person name="Chiriac C."/>
            <person name="Salcher M."/>
            <person name="Ghai R."/>
            <person name="Kavagutti S V."/>
        </authorList>
    </citation>
    <scope>NUCLEOTIDE SEQUENCE</scope>
</reference>
<feature type="transmembrane region" description="Helical" evidence="7">
    <location>
        <begin position="421"/>
        <end position="440"/>
    </location>
</feature>
<comment type="subcellular location">
    <subcellularLocation>
        <location evidence="1">Cell membrane</location>
        <topology evidence="1">Multi-pass membrane protein</topology>
    </subcellularLocation>
</comment>
<dbReference type="PANTHER" id="PTHR42718">
    <property type="entry name" value="MAJOR FACILITATOR SUPERFAMILY MULTIDRUG TRANSPORTER MFSC"/>
    <property type="match status" value="1"/>
</dbReference>
<keyword evidence="3" id="KW-1003">Cell membrane</keyword>
<feature type="transmembrane region" description="Helical" evidence="7">
    <location>
        <begin position="387"/>
        <end position="409"/>
    </location>
</feature>
<dbReference type="CDD" id="cd17321">
    <property type="entry name" value="MFS_MMR_MDR_like"/>
    <property type="match status" value="1"/>
</dbReference>
<keyword evidence="4 7" id="KW-0812">Transmembrane</keyword>
<feature type="transmembrane region" description="Helical" evidence="7">
    <location>
        <begin position="326"/>
        <end position="344"/>
    </location>
</feature>
<evidence type="ECO:0000256" key="4">
    <source>
        <dbReference type="ARBA" id="ARBA00022692"/>
    </source>
</evidence>
<feature type="transmembrane region" description="Helical" evidence="7">
    <location>
        <begin position="134"/>
        <end position="157"/>
    </location>
</feature>
<dbReference type="InterPro" id="IPR011701">
    <property type="entry name" value="MFS"/>
</dbReference>
<feature type="transmembrane region" description="Helical" evidence="7">
    <location>
        <begin position="350"/>
        <end position="375"/>
    </location>
</feature>
<gene>
    <name evidence="9" type="ORF">UFOPK2342_01350</name>
    <name evidence="10" type="ORF">UFOPK3266_00890</name>
    <name evidence="11" type="ORF">UFOPK4367_00142</name>
</gene>
<dbReference type="EMBL" id="CAFBRC010000006">
    <property type="protein sequence ID" value="CAB5071503.1"/>
    <property type="molecule type" value="Genomic_DNA"/>
</dbReference>
<feature type="transmembrane region" description="Helical" evidence="7">
    <location>
        <begin position="46"/>
        <end position="66"/>
    </location>
</feature>